<dbReference type="Pfam" id="PF13374">
    <property type="entry name" value="TPR_10"/>
    <property type="match status" value="1"/>
</dbReference>
<dbReference type="OrthoDB" id="3038309at2759"/>
<feature type="compositionally biased region" description="Polar residues" evidence="1">
    <location>
        <begin position="11"/>
        <end position="29"/>
    </location>
</feature>
<evidence type="ECO:0008006" key="4">
    <source>
        <dbReference type="Google" id="ProtNLM"/>
    </source>
</evidence>
<dbReference type="AlphaFoldDB" id="A0A5C3KXG9"/>
<dbReference type="EMBL" id="ML210189">
    <property type="protein sequence ID" value="TFK25246.1"/>
    <property type="molecule type" value="Genomic_DNA"/>
</dbReference>
<dbReference type="SUPFAM" id="SSF48452">
    <property type="entry name" value="TPR-like"/>
    <property type="match status" value="1"/>
</dbReference>
<reference evidence="2 3" key="1">
    <citation type="journal article" date="2019" name="Nat. Ecol. Evol.">
        <title>Megaphylogeny resolves global patterns of mushroom evolution.</title>
        <authorList>
            <person name="Varga T."/>
            <person name="Krizsan K."/>
            <person name="Foldi C."/>
            <person name="Dima B."/>
            <person name="Sanchez-Garcia M."/>
            <person name="Sanchez-Ramirez S."/>
            <person name="Szollosi G.J."/>
            <person name="Szarkandi J.G."/>
            <person name="Papp V."/>
            <person name="Albert L."/>
            <person name="Andreopoulos W."/>
            <person name="Angelini C."/>
            <person name="Antonin V."/>
            <person name="Barry K.W."/>
            <person name="Bougher N.L."/>
            <person name="Buchanan P."/>
            <person name="Buyck B."/>
            <person name="Bense V."/>
            <person name="Catcheside P."/>
            <person name="Chovatia M."/>
            <person name="Cooper J."/>
            <person name="Damon W."/>
            <person name="Desjardin D."/>
            <person name="Finy P."/>
            <person name="Geml J."/>
            <person name="Haridas S."/>
            <person name="Hughes K."/>
            <person name="Justo A."/>
            <person name="Karasinski D."/>
            <person name="Kautmanova I."/>
            <person name="Kiss B."/>
            <person name="Kocsube S."/>
            <person name="Kotiranta H."/>
            <person name="LaButti K.M."/>
            <person name="Lechner B.E."/>
            <person name="Liimatainen K."/>
            <person name="Lipzen A."/>
            <person name="Lukacs Z."/>
            <person name="Mihaltcheva S."/>
            <person name="Morgado L.N."/>
            <person name="Niskanen T."/>
            <person name="Noordeloos M.E."/>
            <person name="Ohm R.A."/>
            <person name="Ortiz-Santana B."/>
            <person name="Ovrebo C."/>
            <person name="Racz N."/>
            <person name="Riley R."/>
            <person name="Savchenko A."/>
            <person name="Shiryaev A."/>
            <person name="Soop K."/>
            <person name="Spirin V."/>
            <person name="Szebenyi C."/>
            <person name="Tomsovsky M."/>
            <person name="Tulloss R.E."/>
            <person name="Uehling J."/>
            <person name="Grigoriev I.V."/>
            <person name="Vagvolgyi C."/>
            <person name="Papp T."/>
            <person name="Martin F.M."/>
            <person name="Miettinen O."/>
            <person name="Hibbett D.S."/>
            <person name="Nagy L.G."/>
        </authorList>
    </citation>
    <scope>NUCLEOTIDE SEQUENCE [LARGE SCALE GENOMIC DNA]</scope>
    <source>
        <strain evidence="2 3">CBS 121175</strain>
    </source>
</reference>
<dbReference type="PANTHER" id="PTHR19959">
    <property type="entry name" value="KINESIN LIGHT CHAIN"/>
    <property type="match status" value="1"/>
</dbReference>
<proteinExistence type="predicted"/>
<evidence type="ECO:0000313" key="3">
    <source>
        <dbReference type="Proteomes" id="UP000307440"/>
    </source>
</evidence>
<gene>
    <name evidence="2" type="ORF">FA15DRAFT_693982</name>
</gene>
<dbReference type="InterPro" id="IPR019734">
    <property type="entry name" value="TPR_rpt"/>
</dbReference>
<dbReference type="SMART" id="SM00028">
    <property type="entry name" value="TPR"/>
    <property type="match status" value="5"/>
</dbReference>
<evidence type="ECO:0000313" key="2">
    <source>
        <dbReference type="EMBL" id="TFK25246.1"/>
    </source>
</evidence>
<name>A0A5C3KXG9_COPMA</name>
<feature type="region of interest" description="Disordered" evidence="1">
    <location>
        <begin position="1"/>
        <end position="41"/>
    </location>
</feature>
<dbReference type="Gene3D" id="1.25.40.10">
    <property type="entry name" value="Tetratricopeptide repeat domain"/>
    <property type="match status" value="2"/>
</dbReference>
<dbReference type="STRING" id="230819.A0A5C3KXG9"/>
<sequence length="831" mass="93491">MHDLKCPDTLEASSPNGLHSNSPKQQAQAPTLRDVAETAHESDDVERLENAYLNILSNQLGKDLKLLQLYHALFGALATLKSPLSLDGIASLYGPDGLATDEVDRICVQLRPLLLGYGTETHQPIQLVHPSLRQYLTQRAPQPYRINLNDQHLKLSRLLLLTIQRELSLENVACLGFTSGTWTLSDVPEIPTLTRADLSETLWYAGRFMAEHTFETPPERLDEAHKTLLYDTIFKSPRHILELTMSIGNIIDMRTLRRWISGASLVDKTEMRAFAQALYGSALCLKESQRFKAATRTVREAVAIYYRLLAITDDQDIKQDFALCLSLFSGSMDGRHSISKSRMIKDAVDIIRPLAKANPSGFEATFGILLTNRSIDLFKVEKQPALALEAGEEAAEILRRQASADHDKYGASLGASLYVLSIMYLSSDRHREACERTQENIDLFRRLAEAKPSSARRRDLARALDTHGAVLALHMKRPQDAVKCLKEAIQILHELAPGSPRCRQDLALSLGHLADVYKEWPNYVAESITLIKRAIDHARKLRDMGAFENPLRLKTDLAMYLHTLAECLRKKADYAKAIASSKEAADIRRQIAAESAETLSKTLHQHRADVASALQHLADDHAKVKNHHAAEEIGKEVVGIRRELAHLEFSGDAESQNALAISLERHSHYLQSIEQVKEAIDTWRESLEIRKWLAEDDPVTYEPPYARSLQDLSSFLSDRKQHDEAASLLPEAVSAFRRVMIRSPRPDCKHRLALALREMGLCYALLKSYEKALEAAEEALGIFGQLASVYPSLSKYWCETRGFLFFETVLRRKCEKGKPKNGISNPRKRKL</sequence>
<organism evidence="2 3">
    <name type="scientific">Coprinopsis marcescibilis</name>
    <name type="common">Agaric fungus</name>
    <name type="synonym">Psathyrella marcescibilis</name>
    <dbReference type="NCBI Taxonomy" id="230819"/>
    <lineage>
        <taxon>Eukaryota</taxon>
        <taxon>Fungi</taxon>
        <taxon>Dikarya</taxon>
        <taxon>Basidiomycota</taxon>
        <taxon>Agaricomycotina</taxon>
        <taxon>Agaricomycetes</taxon>
        <taxon>Agaricomycetidae</taxon>
        <taxon>Agaricales</taxon>
        <taxon>Agaricineae</taxon>
        <taxon>Psathyrellaceae</taxon>
        <taxon>Coprinopsis</taxon>
    </lineage>
</organism>
<dbReference type="InterPro" id="IPR011990">
    <property type="entry name" value="TPR-like_helical_dom_sf"/>
</dbReference>
<keyword evidence="3" id="KW-1185">Reference proteome</keyword>
<accession>A0A5C3KXG9</accession>
<dbReference type="Proteomes" id="UP000307440">
    <property type="component" value="Unassembled WGS sequence"/>
</dbReference>
<evidence type="ECO:0000256" key="1">
    <source>
        <dbReference type="SAM" id="MobiDB-lite"/>
    </source>
</evidence>
<protein>
    <recommendedName>
        <fullName evidence="4">TPR-like protein</fullName>
    </recommendedName>
</protein>
<dbReference type="PANTHER" id="PTHR19959:SF119">
    <property type="entry name" value="FUNGAL LIPASE-LIKE DOMAIN-CONTAINING PROTEIN"/>
    <property type="match status" value="1"/>
</dbReference>